<name>A0AAD5SBF0_9FUNG</name>
<dbReference type="CDD" id="cd09917">
    <property type="entry name" value="F-box_SF"/>
    <property type="match status" value="1"/>
</dbReference>
<protein>
    <recommendedName>
        <fullName evidence="1">F-box domain-containing protein</fullName>
    </recommendedName>
</protein>
<reference evidence="2" key="1">
    <citation type="submission" date="2020-05" db="EMBL/GenBank/DDBJ databases">
        <title>Phylogenomic resolution of chytrid fungi.</title>
        <authorList>
            <person name="Stajich J.E."/>
            <person name="Amses K."/>
            <person name="Simmons R."/>
            <person name="Seto K."/>
            <person name="Myers J."/>
            <person name="Bonds A."/>
            <person name="Quandt C.A."/>
            <person name="Barry K."/>
            <person name="Liu P."/>
            <person name="Grigoriev I."/>
            <person name="Longcore J.E."/>
            <person name="James T.Y."/>
        </authorList>
    </citation>
    <scope>NUCLEOTIDE SEQUENCE</scope>
    <source>
        <strain evidence="2">JEL0318</strain>
    </source>
</reference>
<dbReference type="InterPro" id="IPR032675">
    <property type="entry name" value="LRR_dom_sf"/>
</dbReference>
<dbReference type="SUPFAM" id="SSF52047">
    <property type="entry name" value="RNI-like"/>
    <property type="match status" value="2"/>
</dbReference>
<evidence type="ECO:0000313" key="3">
    <source>
        <dbReference type="Proteomes" id="UP001212841"/>
    </source>
</evidence>
<dbReference type="Gene3D" id="3.80.10.10">
    <property type="entry name" value="Ribonuclease Inhibitor"/>
    <property type="match status" value="2"/>
</dbReference>
<evidence type="ECO:0000313" key="2">
    <source>
        <dbReference type="EMBL" id="KAJ3050268.1"/>
    </source>
</evidence>
<dbReference type="PROSITE" id="PS50181">
    <property type="entry name" value="FBOX"/>
    <property type="match status" value="1"/>
</dbReference>
<keyword evidence="3" id="KW-1185">Reference proteome</keyword>
<dbReference type="AlphaFoldDB" id="A0AAD5SBF0"/>
<dbReference type="InterPro" id="IPR036047">
    <property type="entry name" value="F-box-like_dom_sf"/>
</dbReference>
<organism evidence="2 3">
    <name type="scientific">Rhizophlyctis rosea</name>
    <dbReference type="NCBI Taxonomy" id="64517"/>
    <lineage>
        <taxon>Eukaryota</taxon>
        <taxon>Fungi</taxon>
        <taxon>Fungi incertae sedis</taxon>
        <taxon>Chytridiomycota</taxon>
        <taxon>Chytridiomycota incertae sedis</taxon>
        <taxon>Chytridiomycetes</taxon>
        <taxon>Rhizophlyctidales</taxon>
        <taxon>Rhizophlyctidaceae</taxon>
        <taxon>Rhizophlyctis</taxon>
    </lineage>
</organism>
<feature type="domain" description="F-box" evidence="1">
    <location>
        <begin position="20"/>
        <end position="67"/>
    </location>
</feature>
<dbReference type="InterPro" id="IPR001810">
    <property type="entry name" value="F-box_dom"/>
</dbReference>
<dbReference type="Proteomes" id="UP001212841">
    <property type="component" value="Unassembled WGS sequence"/>
</dbReference>
<dbReference type="Pfam" id="PF00646">
    <property type="entry name" value="F-box"/>
    <property type="match status" value="1"/>
</dbReference>
<dbReference type="SUPFAM" id="SSF81383">
    <property type="entry name" value="F-box domain"/>
    <property type="match status" value="1"/>
</dbReference>
<dbReference type="EMBL" id="JADGJD010000534">
    <property type="protein sequence ID" value="KAJ3050268.1"/>
    <property type="molecule type" value="Genomic_DNA"/>
</dbReference>
<gene>
    <name evidence="2" type="ORF">HK097_008770</name>
</gene>
<sequence length="782" mass="87275">MEIEAIPRTDLCSLPPYHPATSINDLPIEILEHIFVHLEYEDQLPILPRTCRAFYTASKDMKHVTVVATSTALRVTLPNILSSYPRLESLYILAPPPTKNYATTDNISGISHRTHHQKLHALARQFTGHPNLKYIQCASDWVIPGALRCPKLQTLHLPFAQGHDGFDDWSNDADLDINPEDVVHFEHIPAEEPDTNDSEDVISPPPTPTTFMPLMPSQPFHLTFPTQGPAFLPFLPTLTQDRTALSLSRGRRNILTLLRQSPSLKFLTIDDPSIWIRPSTMRIFPPQPSSLTRLTINAISQWPLRQLLEFLNTDAAPTLFSNLQILKIDLDWLHLPPTAIPAFAKGLPNLQSLKLSHAICNADMILNVASSFPTLKAISWRQCDIIWNGGSWAAMIRYLTANILGLEEVGIKDCVLRNENTASGLVEFFEDLERRGSFMQHGLKKLVLFDTNETRPRVGDLKRFLGWFPELEVLRVDAPWDCLKEAVLREWTGDGKGLEKVNRLELKCARAYSAEGGAGGMNFSSGRITISEPLGKVPTEILPTVYELSGLRELTVSSPAELPLPFALTNLTTLVINFPSSSLPPNTPPYDLPNLKTLELRALSHHAHSLILSLLPAFTPNAPRLTSLHLDAIHHTSKPFPLHTLIDLSRSTSMLKHLHVAHFTFQPPEDHLNFLSKAESFPLLKTIRLSGSQALPMVLQCRSLDGFIRNHPHLKSVHVNVSGVMAVGREGEKVEMGGGGRRPSGIGRGEVYGEFGRRLKERFWWVRDVVVGGPRGVGEVEE</sequence>
<accession>A0AAD5SBF0</accession>
<comment type="caution">
    <text evidence="2">The sequence shown here is derived from an EMBL/GenBank/DDBJ whole genome shotgun (WGS) entry which is preliminary data.</text>
</comment>
<evidence type="ECO:0000259" key="1">
    <source>
        <dbReference type="PROSITE" id="PS50181"/>
    </source>
</evidence>
<proteinExistence type="predicted"/>